<dbReference type="SUPFAM" id="SSF52540">
    <property type="entry name" value="P-loop containing nucleoside triphosphate hydrolases"/>
    <property type="match status" value="1"/>
</dbReference>
<dbReference type="GO" id="GO:0005524">
    <property type="term" value="F:ATP binding"/>
    <property type="evidence" value="ECO:0007669"/>
    <property type="project" value="UniProtKB-KW"/>
</dbReference>
<organism evidence="4 5">
    <name type="scientific">Dietzia cinnamea</name>
    <dbReference type="NCBI Taxonomy" id="321318"/>
    <lineage>
        <taxon>Bacteria</taxon>
        <taxon>Bacillati</taxon>
        <taxon>Actinomycetota</taxon>
        <taxon>Actinomycetes</taxon>
        <taxon>Mycobacteriales</taxon>
        <taxon>Dietziaceae</taxon>
        <taxon>Dietzia</taxon>
    </lineage>
</organism>
<dbReference type="RefSeq" id="WP_070719817.1">
    <property type="nucleotide sequence ID" value="NZ_JALXRO010000002.1"/>
</dbReference>
<comment type="caution">
    <text evidence="4">The sequence shown here is derived from an EMBL/GenBank/DDBJ whole genome shotgun (WGS) entry which is preliminary data.</text>
</comment>
<proteinExistence type="predicted"/>
<evidence type="ECO:0000313" key="5">
    <source>
        <dbReference type="Proteomes" id="UP001206890"/>
    </source>
</evidence>
<sequence>MTSPAPAAVQLEALPSWLREIDVTLSVNPQVLVTGNLRDDILIPEPGRPFPSILSVMDAIVLVLRTAGHTRVIGFDPVDGARALVADETTERLLGRLENIEAESVTALRHRQLADLLRAVTSSPEPCCLVVDGASRLAGGLDFAEPEFHHTLSTAEKVLSTAVRHPVPGPHRAQLYNAVFWLLDREGDLPHWLSASQLTRVVSVPEPALGQRREAAARVAPSLPGYADLDDTGKTELLDTFASLTSGLTLRSIAEISRLAIDRGIGAAELGDAVRTFRVGVPDNPWRDEALRDRIGNGEELLGRKVKGQPAAVRKSLDILIRASMGLAGAQTSGNGSRPQGVLFFAGPTGVGKTELAKTTAELVFGRSDAFLRFDMSEFSSEHAEARLIGAPPGYIGHNAGGELTNAVRQQPFRLILFDEIEKAHPRILDKFLQVLEDGRLTDGNGSTVYFTESLIVFTSNLGVYVEENGVRVPVVKRGSPYTVVESTIRAAVSDHFVKEIGRPELLNRIGDNIVVFDFIDESTAEILVPLFVGNVRDRVLAQTGHHIELSDAATETLVAEAVTKLDFGGRGVATAVESMLVNPLARALFALPPGRTDWRVESIERDAGGWAVRLA</sequence>
<feature type="domain" description="AAA+ ATPase" evidence="3">
    <location>
        <begin position="339"/>
        <end position="521"/>
    </location>
</feature>
<dbReference type="InterPro" id="IPR003593">
    <property type="entry name" value="AAA+_ATPase"/>
</dbReference>
<dbReference type="GO" id="GO:0016887">
    <property type="term" value="F:ATP hydrolysis activity"/>
    <property type="evidence" value="ECO:0007669"/>
    <property type="project" value="InterPro"/>
</dbReference>
<dbReference type="AlphaFoldDB" id="A0AAW5Q5J7"/>
<protein>
    <submittedName>
        <fullName evidence="4">AAA family ATPase</fullName>
    </submittedName>
</protein>
<reference evidence="4" key="1">
    <citation type="submission" date="2022-04" db="EMBL/GenBank/DDBJ databases">
        <title>Human microbiome associated bacterial genomes.</title>
        <authorList>
            <person name="Sandstrom S."/>
            <person name="Salamzade R."/>
            <person name="Kalan L.R."/>
        </authorList>
    </citation>
    <scope>NUCLEOTIDE SEQUENCE</scope>
    <source>
        <strain evidence="4">P3-SID1762</strain>
    </source>
</reference>
<evidence type="ECO:0000259" key="3">
    <source>
        <dbReference type="SMART" id="SM00382"/>
    </source>
</evidence>
<dbReference type="GO" id="GO:0034605">
    <property type="term" value="P:cellular response to heat"/>
    <property type="evidence" value="ECO:0007669"/>
    <property type="project" value="TreeGrafter"/>
</dbReference>
<dbReference type="InterPro" id="IPR027417">
    <property type="entry name" value="P-loop_NTPase"/>
</dbReference>
<dbReference type="PANTHER" id="PTHR11638:SF18">
    <property type="entry name" value="HEAT SHOCK PROTEIN 104"/>
    <property type="match status" value="1"/>
</dbReference>
<keyword evidence="1" id="KW-0547">Nucleotide-binding</keyword>
<dbReference type="Pfam" id="PF07724">
    <property type="entry name" value="AAA_2"/>
    <property type="match status" value="1"/>
</dbReference>
<dbReference type="InterPro" id="IPR001270">
    <property type="entry name" value="ClpA/B"/>
</dbReference>
<dbReference type="EMBL" id="JALXTC010000004">
    <property type="protein sequence ID" value="MCT2116462.1"/>
    <property type="molecule type" value="Genomic_DNA"/>
</dbReference>
<dbReference type="Gene3D" id="3.40.50.300">
    <property type="entry name" value="P-loop containing nucleotide triphosphate hydrolases"/>
    <property type="match status" value="1"/>
</dbReference>
<dbReference type="CDD" id="cd19499">
    <property type="entry name" value="RecA-like_ClpB_Hsp104-like"/>
    <property type="match status" value="1"/>
</dbReference>
<dbReference type="GO" id="GO:0005737">
    <property type="term" value="C:cytoplasm"/>
    <property type="evidence" value="ECO:0007669"/>
    <property type="project" value="TreeGrafter"/>
</dbReference>
<evidence type="ECO:0000313" key="4">
    <source>
        <dbReference type="EMBL" id="MCT2116462.1"/>
    </source>
</evidence>
<dbReference type="Proteomes" id="UP001206890">
    <property type="component" value="Unassembled WGS sequence"/>
</dbReference>
<evidence type="ECO:0000256" key="2">
    <source>
        <dbReference type="ARBA" id="ARBA00022840"/>
    </source>
</evidence>
<dbReference type="PRINTS" id="PR00300">
    <property type="entry name" value="CLPPROTEASEA"/>
</dbReference>
<dbReference type="InterPro" id="IPR050130">
    <property type="entry name" value="ClpA_ClpB"/>
</dbReference>
<evidence type="ECO:0000256" key="1">
    <source>
        <dbReference type="ARBA" id="ARBA00022741"/>
    </source>
</evidence>
<accession>A0AAW5Q5J7</accession>
<dbReference type="PANTHER" id="PTHR11638">
    <property type="entry name" value="ATP-DEPENDENT CLP PROTEASE"/>
    <property type="match status" value="1"/>
</dbReference>
<name>A0AAW5Q5J7_9ACTN</name>
<dbReference type="InterPro" id="IPR003959">
    <property type="entry name" value="ATPase_AAA_core"/>
</dbReference>
<gene>
    <name evidence="4" type="ORF">M3D93_01610</name>
</gene>
<keyword evidence="2" id="KW-0067">ATP-binding</keyword>
<dbReference type="SMART" id="SM00382">
    <property type="entry name" value="AAA"/>
    <property type="match status" value="1"/>
</dbReference>